<comment type="caution">
    <text evidence="3">The sequence shown here is derived from an EMBL/GenBank/DDBJ whole genome shotgun (WGS) entry which is preliminary data.</text>
</comment>
<name>A0A7J5TRM6_9BACT</name>
<dbReference type="SUPFAM" id="SSF52172">
    <property type="entry name" value="CheY-like"/>
    <property type="match status" value="1"/>
</dbReference>
<evidence type="ECO:0000313" key="3">
    <source>
        <dbReference type="EMBL" id="KAB7725299.1"/>
    </source>
</evidence>
<feature type="domain" description="Response regulatory" evidence="2">
    <location>
        <begin position="1"/>
        <end position="124"/>
    </location>
</feature>
<reference evidence="3 4" key="1">
    <citation type="submission" date="2019-10" db="EMBL/GenBank/DDBJ databases">
        <title>Rudanella paleaurantiibacter sp. nov., isolated from sludge.</title>
        <authorList>
            <person name="Xu S.Q."/>
        </authorList>
    </citation>
    <scope>NUCLEOTIDE SEQUENCE [LARGE SCALE GENOMIC DNA]</scope>
    <source>
        <strain evidence="3 4">HX-22-17</strain>
    </source>
</reference>
<evidence type="ECO:0000259" key="2">
    <source>
        <dbReference type="PROSITE" id="PS50110"/>
    </source>
</evidence>
<dbReference type="PANTHER" id="PTHR44520">
    <property type="entry name" value="RESPONSE REGULATOR RCP1-RELATED"/>
    <property type="match status" value="1"/>
</dbReference>
<evidence type="ECO:0000256" key="1">
    <source>
        <dbReference type="PROSITE-ProRule" id="PRU00169"/>
    </source>
</evidence>
<dbReference type="AlphaFoldDB" id="A0A7J5TRM6"/>
<sequence>MVEDNPDHGFIISKAMQECLPEVKPVWAKTKEEALCYLNQCEQEEWESPKLVLLDLYLPNRHDGWYVLEKIRAMPDALGKVPVVLLSHSNDRNDIAEAYERGCSSYLVKPIKYDDWLEYFQTLRVYWWETVTLPKVNVALF</sequence>
<dbReference type="Pfam" id="PF00072">
    <property type="entry name" value="Response_reg"/>
    <property type="match status" value="1"/>
</dbReference>
<protein>
    <submittedName>
        <fullName evidence="3">Response regulator</fullName>
    </submittedName>
</protein>
<dbReference type="InterPro" id="IPR001789">
    <property type="entry name" value="Sig_transdc_resp-reg_receiver"/>
</dbReference>
<feature type="modified residue" description="4-aspartylphosphate" evidence="1">
    <location>
        <position position="55"/>
    </location>
</feature>
<dbReference type="PROSITE" id="PS50110">
    <property type="entry name" value="RESPONSE_REGULATORY"/>
    <property type="match status" value="1"/>
</dbReference>
<proteinExistence type="predicted"/>
<keyword evidence="1" id="KW-0597">Phosphoprotein</keyword>
<keyword evidence="4" id="KW-1185">Reference proteome</keyword>
<evidence type="ECO:0000313" key="4">
    <source>
        <dbReference type="Proteomes" id="UP000488299"/>
    </source>
</evidence>
<dbReference type="InterPro" id="IPR011006">
    <property type="entry name" value="CheY-like_superfamily"/>
</dbReference>
<dbReference type="EMBL" id="WELI01000026">
    <property type="protein sequence ID" value="KAB7725299.1"/>
    <property type="molecule type" value="Genomic_DNA"/>
</dbReference>
<dbReference type="Proteomes" id="UP000488299">
    <property type="component" value="Unassembled WGS sequence"/>
</dbReference>
<accession>A0A7J5TRM6</accession>
<organism evidence="3 4">
    <name type="scientific">Rudanella paleaurantiibacter</name>
    <dbReference type="NCBI Taxonomy" id="2614655"/>
    <lineage>
        <taxon>Bacteria</taxon>
        <taxon>Pseudomonadati</taxon>
        <taxon>Bacteroidota</taxon>
        <taxon>Cytophagia</taxon>
        <taxon>Cytophagales</taxon>
        <taxon>Cytophagaceae</taxon>
        <taxon>Rudanella</taxon>
    </lineage>
</organism>
<gene>
    <name evidence="3" type="ORF">F5984_26320</name>
</gene>
<dbReference type="SMART" id="SM00448">
    <property type="entry name" value="REC"/>
    <property type="match status" value="1"/>
</dbReference>
<dbReference type="GO" id="GO:0000160">
    <property type="term" value="P:phosphorelay signal transduction system"/>
    <property type="evidence" value="ECO:0007669"/>
    <property type="project" value="InterPro"/>
</dbReference>
<dbReference type="Gene3D" id="3.40.50.2300">
    <property type="match status" value="1"/>
</dbReference>
<dbReference type="InterPro" id="IPR052893">
    <property type="entry name" value="TCS_response_regulator"/>
</dbReference>